<keyword evidence="4" id="KW-0677">Repeat</keyword>
<dbReference type="GO" id="GO:0016887">
    <property type="term" value="F:ATP hydrolysis activity"/>
    <property type="evidence" value="ECO:0007669"/>
    <property type="project" value="InterPro"/>
</dbReference>
<dbReference type="FunFam" id="3.40.50.300:FF:000127">
    <property type="entry name" value="Ribose import ATP-binding protein RbsA"/>
    <property type="match status" value="1"/>
</dbReference>
<keyword evidence="7" id="KW-1278">Translocase</keyword>
<accession>A0AAW2H913</accession>
<protein>
    <recommendedName>
        <fullName evidence="9">ABC transporter domain-containing protein</fullName>
    </recommendedName>
</protein>
<feature type="domain" description="ABC transporter" evidence="9">
    <location>
        <begin position="1"/>
        <end position="234"/>
    </location>
</feature>
<keyword evidence="3" id="KW-1003">Cell membrane</keyword>
<dbReference type="InterPro" id="IPR027417">
    <property type="entry name" value="P-loop_NTPase"/>
</dbReference>
<dbReference type="PROSITE" id="PS00211">
    <property type="entry name" value="ABC_TRANSPORTER_1"/>
    <property type="match status" value="1"/>
</dbReference>
<name>A0AAW2H913_9NEOP</name>
<dbReference type="CDD" id="cd03216">
    <property type="entry name" value="ABC_Carb_Monos_I"/>
    <property type="match status" value="1"/>
</dbReference>
<evidence type="ECO:0000259" key="9">
    <source>
        <dbReference type="PROSITE" id="PS50893"/>
    </source>
</evidence>
<dbReference type="PROSITE" id="PS50893">
    <property type="entry name" value="ABC_TRANSPORTER_2"/>
    <property type="match status" value="2"/>
</dbReference>
<dbReference type="InterPro" id="IPR003593">
    <property type="entry name" value="AAA+_ATPase"/>
</dbReference>
<comment type="caution">
    <text evidence="10">The sequence shown here is derived from an EMBL/GenBank/DDBJ whole genome shotgun (WGS) entry which is preliminary data.</text>
</comment>
<sequence length="507" mass="57265">MRHITKRFGCLTVNNAINLNLRQGEVHAILGENGAGKTTLMKILYGEYKPNEGEIYLRGKKVQIKSPRDAIAEGIGMVHQHFMLVDNLSVLENLLLGCEKTFMGFIRIQEHEKELKLLIDQYGFDIDLYAKVSSISIGMQQRVEILKTLYHGAQILILDEPTAVLTPQEIQGLVEIVYRLKREGKSILLITHKLREIKEMADRCTIIRRGKVIDVVNVKKVLEKDLAYKMVGRVVSFDFPSACVTQEQETLLNIENLSVFDEEKRVAKLDHFSLQLKSGEILGLAGVDGNGQTELMEALVGIRSYSGEVFFKGQSLRHKSPKEIFDLGISNIPQDRHKEGLILEYDIKRNLVLRNYTQKPFSHAGVLNFSAMEEQAVRLQEAFDVRPRDPNILASQISGGNQQKVIIAREVSAKHQVLLAAHPTRGLDVGAIQYIYKALVKERDKGKGIFLISFELEELLSICDRIAVIFQGKIMDIVSKEEADEEKIGLLMMGHNINKKQKQGLKI</sequence>
<keyword evidence="8" id="KW-0472">Membrane</keyword>
<dbReference type="GO" id="GO:0005524">
    <property type="term" value="F:ATP binding"/>
    <property type="evidence" value="ECO:0007669"/>
    <property type="project" value="UniProtKB-KW"/>
</dbReference>
<proteinExistence type="predicted"/>
<evidence type="ECO:0000256" key="3">
    <source>
        <dbReference type="ARBA" id="ARBA00022475"/>
    </source>
</evidence>
<dbReference type="PANTHER" id="PTHR43790">
    <property type="entry name" value="CARBOHYDRATE TRANSPORT ATP-BINDING PROTEIN MG119-RELATED"/>
    <property type="match status" value="1"/>
</dbReference>
<evidence type="ECO:0000256" key="5">
    <source>
        <dbReference type="ARBA" id="ARBA00022741"/>
    </source>
</evidence>
<reference evidence="10" key="1">
    <citation type="journal article" date="2024" name="Gigascience">
        <title>Chromosome-level genome of the poultry shaft louse Menopon gallinae provides insight into the host-switching and adaptive evolution of parasitic lice.</title>
        <authorList>
            <person name="Xu Y."/>
            <person name="Ma L."/>
            <person name="Liu S."/>
            <person name="Liang Y."/>
            <person name="Liu Q."/>
            <person name="He Z."/>
            <person name="Tian L."/>
            <person name="Duan Y."/>
            <person name="Cai W."/>
            <person name="Li H."/>
            <person name="Song F."/>
        </authorList>
    </citation>
    <scope>NUCLEOTIDE SEQUENCE</scope>
    <source>
        <strain evidence="10">Cailab_2023a</strain>
    </source>
</reference>
<dbReference type="InterPro" id="IPR017871">
    <property type="entry name" value="ABC_transporter-like_CS"/>
</dbReference>
<dbReference type="Gene3D" id="3.40.50.300">
    <property type="entry name" value="P-loop containing nucleotide triphosphate hydrolases"/>
    <property type="match status" value="2"/>
</dbReference>
<dbReference type="EMBL" id="JARGDH010000006">
    <property type="protein sequence ID" value="KAL0266201.1"/>
    <property type="molecule type" value="Genomic_DNA"/>
</dbReference>
<evidence type="ECO:0000313" key="10">
    <source>
        <dbReference type="EMBL" id="KAL0266201.1"/>
    </source>
</evidence>
<evidence type="ECO:0000256" key="6">
    <source>
        <dbReference type="ARBA" id="ARBA00022840"/>
    </source>
</evidence>
<dbReference type="InterPro" id="IPR050107">
    <property type="entry name" value="ABC_carbohydrate_import_ATPase"/>
</dbReference>
<dbReference type="InterPro" id="IPR003439">
    <property type="entry name" value="ABC_transporter-like_ATP-bd"/>
</dbReference>
<dbReference type="GO" id="GO:0005886">
    <property type="term" value="C:plasma membrane"/>
    <property type="evidence" value="ECO:0007669"/>
    <property type="project" value="UniProtKB-SubCell"/>
</dbReference>
<gene>
    <name evidence="10" type="ORF">PYX00_011918</name>
</gene>
<evidence type="ECO:0000256" key="4">
    <source>
        <dbReference type="ARBA" id="ARBA00022737"/>
    </source>
</evidence>
<dbReference type="SMART" id="SM00382">
    <property type="entry name" value="AAA"/>
    <property type="match status" value="1"/>
</dbReference>
<dbReference type="AlphaFoldDB" id="A0AAW2H913"/>
<evidence type="ECO:0000256" key="8">
    <source>
        <dbReference type="ARBA" id="ARBA00023136"/>
    </source>
</evidence>
<keyword evidence="6" id="KW-0067">ATP-binding</keyword>
<evidence type="ECO:0000256" key="1">
    <source>
        <dbReference type="ARBA" id="ARBA00004202"/>
    </source>
</evidence>
<keyword evidence="2" id="KW-0813">Transport</keyword>
<comment type="subcellular location">
    <subcellularLocation>
        <location evidence="1">Cell membrane</location>
        <topology evidence="1">Peripheral membrane protein</topology>
    </subcellularLocation>
</comment>
<evidence type="ECO:0000256" key="2">
    <source>
        <dbReference type="ARBA" id="ARBA00022448"/>
    </source>
</evidence>
<dbReference type="PANTHER" id="PTHR43790:SF4">
    <property type="entry name" value="GUANOSINE IMPORT ATP-BINDING PROTEIN NUPO"/>
    <property type="match status" value="1"/>
</dbReference>
<feature type="domain" description="ABC transporter" evidence="9">
    <location>
        <begin position="252"/>
        <end position="496"/>
    </location>
</feature>
<dbReference type="CDD" id="cd03215">
    <property type="entry name" value="ABC_Carb_Monos_II"/>
    <property type="match status" value="1"/>
</dbReference>
<organism evidence="10">
    <name type="scientific">Menopon gallinae</name>
    <name type="common">poultry shaft louse</name>
    <dbReference type="NCBI Taxonomy" id="328185"/>
    <lineage>
        <taxon>Eukaryota</taxon>
        <taxon>Metazoa</taxon>
        <taxon>Ecdysozoa</taxon>
        <taxon>Arthropoda</taxon>
        <taxon>Hexapoda</taxon>
        <taxon>Insecta</taxon>
        <taxon>Pterygota</taxon>
        <taxon>Neoptera</taxon>
        <taxon>Paraneoptera</taxon>
        <taxon>Psocodea</taxon>
        <taxon>Troctomorpha</taxon>
        <taxon>Phthiraptera</taxon>
        <taxon>Amblycera</taxon>
        <taxon>Menoponidae</taxon>
        <taxon>Menopon</taxon>
    </lineage>
</organism>
<keyword evidence="5" id="KW-0547">Nucleotide-binding</keyword>
<dbReference type="SUPFAM" id="SSF52540">
    <property type="entry name" value="P-loop containing nucleoside triphosphate hydrolases"/>
    <property type="match status" value="2"/>
</dbReference>
<evidence type="ECO:0000256" key="7">
    <source>
        <dbReference type="ARBA" id="ARBA00022967"/>
    </source>
</evidence>
<dbReference type="Pfam" id="PF00005">
    <property type="entry name" value="ABC_tran"/>
    <property type="match status" value="2"/>
</dbReference>